<gene>
    <name evidence="1" type="ORF">FKW44_018814</name>
</gene>
<accession>A0A7T8GUY1</accession>
<protein>
    <submittedName>
        <fullName evidence="1">Uncharacterized protein</fullName>
    </submittedName>
</protein>
<proteinExistence type="predicted"/>
<sequence length="56" mass="6547">MDIESKRTAVLNLLDYVQSHKAIMNMLWVSRTFIWRNKKVIKDTDKPTKSPGQGKK</sequence>
<dbReference type="EMBL" id="CP045902">
    <property type="protein sequence ID" value="QQP38278.1"/>
    <property type="molecule type" value="Genomic_DNA"/>
</dbReference>
<reference evidence="2" key="1">
    <citation type="submission" date="2021-01" db="EMBL/GenBank/DDBJ databases">
        <title>Caligus Genome Assembly.</title>
        <authorList>
            <person name="Gallardo-Escarate C."/>
        </authorList>
    </citation>
    <scope>NUCLEOTIDE SEQUENCE [LARGE SCALE GENOMIC DNA]</scope>
</reference>
<evidence type="ECO:0000313" key="2">
    <source>
        <dbReference type="Proteomes" id="UP000595437"/>
    </source>
</evidence>
<evidence type="ECO:0000313" key="1">
    <source>
        <dbReference type="EMBL" id="QQP38278.1"/>
    </source>
</evidence>
<dbReference type="AlphaFoldDB" id="A0A7T8GUY1"/>
<dbReference type="Proteomes" id="UP000595437">
    <property type="component" value="Chromosome 13"/>
</dbReference>
<name>A0A7T8GUY1_CALRO</name>
<organism evidence="1 2">
    <name type="scientific">Caligus rogercresseyi</name>
    <name type="common">Sea louse</name>
    <dbReference type="NCBI Taxonomy" id="217165"/>
    <lineage>
        <taxon>Eukaryota</taxon>
        <taxon>Metazoa</taxon>
        <taxon>Ecdysozoa</taxon>
        <taxon>Arthropoda</taxon>
        <taxon>Crustacea</taxon>
        <taxon>Multicrustacea</taxon>
        <taxon>Hexanauplia</taxon>
        <taxon>Copepoda</taxon>
        <taxon>Siphonostomatoida</taxon>
        <taxon>Caligidae</taxon>
        <taxon>Caligus</taxon>
    </lineage>
</organism>
<keyword evidence="2" id="KW-1185">Reference proteome</keyword>